<keyword evidence="10" id="KW-1185">Reference proteome</keyword>
<dbReference type="SMART" id="SM00387">
    <property type="entry name" value="HATPase_c"/>
    <property type="match status" value="1"/>
</dbReference>
<dbReference type="GO" id="GO:0004673">
    <property type="term" value="F:protein histidine kinase activity"/>
    <property type="evidence" value="ECO:0007669"/>
    <property type="project" value="UniProtKB-EC"/>
</dbReference>
<organism evidence="9 10">
    <name type="scientific">Actinacidiphila oryziradicis</name>
    <dbReference type="NCBI Taxonomy" id="2571141"/>
    <lineage>
        <taxon>Bacteria</taxon>
        <taxon>Bacillati</taxon>
        <taxon>Actinomycetota</taxon>
        <taxon>Actinomycetes</taxon>
        <taxon>Kitasatosporales</taxon>
        <taxon>Streptomycetaceae</taxon>
        <taxon>Actinacidiphila</taxon>
    </lineage>
</organism>
<dbReference type="PANTHER" id="PTHR44936">
    <property type="entry name" value="SENSOR PROTEIN CREC"/>
    <property type="match status" value="1"/>
</dbReference>
<keyword evidence="7" id="KW-0902">Two-component regulatory system</keyword>
<dbReference type="InterPro" id="IPR003594">
    <property type="entry name" value="HATPase_dom"/>
</dbReference>
<comment type="caution">
    <text evidence="9">The sequence shown here is derived from an EMBL/GenBank/DDBJ whole genome shotgun (WGS) entry which is preliminary data.</text>
</comment>
<dbReference type="InterPro" id="IPR005467">
    <property type="entry name" value="His_kinase_dom"/>
</dbReference>
<dbReference type="EC" id="2.7.13.3" evidence="2"/>
<evidence type="ECO:0000256" key="3">
    <source>
        <dbReference type="ARBA" id="ARBA00022679"/>
    </source>
</evidence>
<dbReference type="InterPro" id="IPR036890">
    <property type="entry name" value="HATPase_C_sf"/>
</dbReference>
<feature type="domain" description="Histidine kinase" evidence="8">
    <location>
        <begin position="574"/>
        <end position="797"/>
    </location>
</feature>
<keyword evidence="6" id="KW-0067">ATP-binding</keyword>
<dbReference type="EMBL" id="SUMC01000098">
    <property type="protein sequence ID" value="TJZ99707.1"/>
    <property type="molecule type" value="Genomic_DNA"/>
</dbReference>
<dbReference type="SUPFAM" id="SSF55874">
    <property type="entry name" value="ATPase domain of HSP90 chaperone/DNA topoisomerase II/histidine kinase"/>
    <property type="match status" value="2"/>
</dbReference>
<dbReference type="PRINTS" id="PR00344">
    <property type="entry name" value="BCTRLSENSOR"/>
</dbReference>
<dbReference type="Pfam" id="PF13589">
    <property type="entry name" value="HATPase_c_3"/>
    <property type="match status" value="1"/>
</dbReference>
<accession>A0A4U0RVW0</accession>
<keyword evidence="4" id="KW-0547">Nucleotide-binding</keyword>
<keyword evidence="3" id="KW-0808">Transferase</keyword>
<evidence type="ECO:0000313" key="9">
    <source>
        <dbReference type="EMBL" id="TJZ99707.1"/>
    </source>
</evidence>
<evidence type="ECO:0000256" key="6">
    <source>
        <dbReference type="ARBA" id="ARBA00022840"/>
    </source>
</evidence>
<evidence type="ECO:0000256" key="1">
    <source>
        <dbReference type="ARBA" id="ARBA00000085"/>
    </source>
</evidence>
<dbReference type="GO" id="GO:0005524">
    <property type="term" value="F:ATP binding"/>
    <property type="evidence" value="ECO:0007669"/>
    <property type="project" value="UniProtKB-KW"/>
</dbReference>
<dbReference type="InterPro" id="IPR050980">
    <property type="entry name" value="2C_sensor_his_kinase"/>
</dbReference>
<evidence type="ECO:0000256" key="7">
    <source>
        <dbReference type="ARBA" id="ARBA00023012"/>
    </source>
</evidence>
<comment type="catalytic activity">
    <reaction evidence="1">
        <text>ATP + protein L-histidine = ADP + protein N-phospho-L-histidine.</text>
        <dbReference type="EC" id="2.7.13.3"/>
    </reaction>
</comment>
<dbReference type="PROSITE" id="PS50109">
    <property type="entry name" value="HIS_KIN"/>
    <property type="match status" value="1"/>
</dbReference>
<name>A0A4U0RVW0_9ACTN</name>
<dbReference type="Pfam" id="PF02518">
    <property type="entry name" value="HATPase_c"/>
    <property type="match status" value="1"/>
</dbReference>
<evidence type="ECO:0000256" key="2">
    <source>
        <dbReference type="ARBA" id="ARBA00012438"/>
    </source>
</evidence>
<keyword evidence="5" id="KW-0418">Kinase</keyword>
<dbReference type="OrthoDB" id="9816482at2"/>
<evidence type="ECO:0000256" key="5">
    <source>
        <dbReference type="ARBA" id="ARBA00022777"/>
    </source>
</evidence>
<evidence type="ECO:0000313" key="10">
    <source>
        <dbReference type="Proteomes" id="UP000305778"/>
    </source>
</evidence>
<evidence type="ECO:0000259" key="8">
    <source>
        <dbReference type="PROSITE" id="PS50109"/>
    </source>
</evidence>
<dbReference type="GO" id="GO:0000160">
    <property type="term" value="P:phosphorelay signal transduction system"/>
    <property type="evidence" value="ECO:0007669"/>
    <property type="project" value="UniProtKB-KW"/>
</dbReference>
<gene>
    <name evidence="9" type="ORF">FCI23_44780</name>
</gene>
<dbReference type="PANTHER" id="PTHR44936:SF10">
    <property type="entry name" value="SENSOR PROTEIN RSTB"/>
    <property type="match status" value="1"/>
</dbReference>
<evidence type="ECO:0000256" key="4">
    <source>
        <dbReference type="ARBA" id="ARBA00022741"/>
    </source>
</evidence>
<dbReference type="Gene3D" id="3.30.565.10">
    <property type="entry name" value="Histidine kinase-like ATPase, C-terminal domain"/>
    <property type="match status" value="2"/>
</dbReference>
<dbReference type="InterPro" id="IPR004358">
    <property type="entry name" value="Sig_transdc_His_kin-like_C"/>
</dbReference>
<dbReference type="AlphaFoldDB" id="A0A4U0RVW0"/>
<sequence>MLRGGKVEPEKFEFTVDTHLFRELGELLVGRDSTALVELIKNAYDADATTVKVRGENLLGGGGTLTVTDNGIGMTPSIFRTAFLRVASRYKEQGKRTSPLYKRRYTGAKGVGRLSAHKLAERLYIESAPNESAIAESQAELQGVEAVIDWRALEDEHSTIDDVGDGLKVAAVDTSDQQPGTELRLEGMRARWTKRTLSRFVREISGCLPPDQLLAPPPFPVPEDHNPLGQLNPWTRGDKDPGFEIIFEEDLDIGEDLWLQLFERSNWLLEIKATSDRVTFGIHPAPSTRRTSPGAQSYLLHREHPSPDRGPFFTARIYVREGQLGDRAGDLARFAEDHSGIRVYLEGFRVVPYGERHDDWLGLNQDYARRVRELDIILDDVSSAALPQQDKESFKISGNFQYVGGVFMTAEEAEPLRPVVNREGFLQDDAFGDLRDLVRNGVDLLTRARAAARMSGRSSKAGQLHDRLATTGAEAPTEPQKQSPAPPVEAADAFHERDIEDHEKNARENLSFSLTRVRQELTTLRASVGSDPTLAERVEIATAAVDLAEHSADQEHADQAMLEVLASVGLQFAAFIHEVNGLLSEAQAVRTLAGALDGRSLASGQGQILQDLRAGIDSLCQALTRQASYLTEVVGPDARRRRRRIPLNEAPSTSLLLLDGSINERGIQVTQLLDSSVKTPPMFPAELTIICTNLLTNAVKAAGRNGRIMIAGGAAANGGIKLRVENTGVGVALDEAERWFRPFETTTTEIDVVLGQGMGLGLPITRRMVSEYAGTVRFVEPSPSFATAVEVFVPGREGQR</sequence>
<dbReference type="Proteomes" id="UP000305778">
    <property type="component" value="Unassembled WGS sequence"/>
</dbReference>
<proteinExistence type="predicted"/>
<reference evidence="9 10" key="1">
    <citation type="submission" date="2019-04" db="EMBL/GenBank/DDBJ databases">
        <title>Streptomyces oryziradicis sp. nov., a novel actinomycete isolated from rhizosphere soil of rice (Oryza sativa L.).</title>
        <authorList>
            <person name="Li C."/>
        </authorList>
    </citation>
    <scope>NUCLEOTIDE SEQUENCE [LARGE SCALE GENOMIC DNA]</scope>
    <source>
        <strain evidence="9 10">NEAU-C40</strain>
    </source>
</reference>
<protein>
    <recommendedName>
        <fullName evidence="2">histidine kinase</fullName>
        <ecNumber evidence="2">2.7.13.3</ecNumber>
    </recommendedName>
</protein>